<protein>
    <recommendedName>
        <fullName evidence="5">RING-type domain-containing protein</fullName>
    </recommendedName>
</protein>
<dbReference type="InterPro" id="IPR001841">
    <property type="entry name" value="Znf_RING"/>
</dbReference>
<dbReference type="EMBL" id="HBGO01011644">
    <property type="protein sequence ID" value="CAD9332244.1"/>
    <property type="molecule type" value="Transcribed_RNA"/>
</dbReference>
<keyword evidence="3" id="KW-0862">Zinc</keyword>
<reference evidence="6" key="1">
    <citation type="submission" date="2021-01" db="EMBL/GenBank/DDBJ databases">
        <authorList>
            <person name="Corre E."/>
            <person name="Pelletier E."/>
            <person name="Niang G."/>
            <person name="Scheremetjew M."/>
            <person name="Finn R."/>
            <person name="Kale V."/>
            <person name="Holt S."/>
            <person name="Cochrane G."/>
            <person name="Meng A."/>
            <person name="Brown T."/>
            <person name="Cohen L."/>
        </authorList>
    </citation>
    <scope>NUCLEOTIDE SEQUENCE</scope>
    <source>
        <strain evidence="6">Grunow 1884</strain>
    </source>
</reference>
<dbReference type="InterPro" id="IPR013083">
    <property type="entry name" value="Znf_RING/FYVE/PHD"/>
</dbReference>
<evidence type="ECO:0000313" key="7">
    <source>
        <dbReference type="EMBL" id="CAD9332244.1"/>
    </source>
</evidence>
<proteinExistence type="predicted"/>
<dbReference type="Pfam" id="PF13920">
    <property type="entry name" value="zf-C3HC4_3"/>
    <property type="match status" value="1"/>
</dbReference>
<name>A0A6U1U8Q6_TRICV</name>
<organism evidence="6">
    <name type="scientific">Trieres chinensis</name>
    <name type="common">Marine centric diatom</name>
    <name type="synonym">Odontella sinensis</name>
    <dbReference type="NCBI Taxonomy" id="1514140"/>
    <lineage>
        <taxon>Eukaryota</taxon>
        <taxon>Sar</taxon>
        <taxon>Stramenopiles</taxon>
        <taxon>Ochrophyta</taxon>
        <taxon>Bacillariophyta</taxon>
        <taxon>Mediophyceae</taxon>
        <taxon>Biddulphiophycidae</taxon>
        <taxon>Eupodiscales</taxon>
        <taxon>Parodontellaceae</taxon>
        <taxon>Trieres</taxon>
    </lineage>
</organism>
<dbReference type="GO" id="GO:0004842">
    <property type="term" value="F:ubiquitin-protein transferase activity"/>
    <property type="evidence" value="ECO:0007669"/>
    <property type="project" value="TreeGrafter"/>
</dbReference>
<evidence type="ECO:0000259" key="5">
    <source>
        <dbReference type="PROSITE" id="PS50089"/>
    </source>
</evidence>
<keyword evidence="2 4" id="KW-0863">Zinc-finger</keyword>
<feature type="domain" description="RING-type" evidence="5">
    <location>
        <begin position="43"/>
        <end position="84"/>
    </location>
</feature>
<dbReference type="GO" id="GO:0016567">
    <property type="term" value="P:protein ubiquitination"/>
    <property type="evidence" value="ECO:0007669"/>
    <property type="project" value="TreeGrafter"/>
</dbReference>
<evidence type="ECO:0000256" key="3">
    <source>
        <dbReference type="ARBA" id="ARBA00022833"/>
    </source>
</evidence>
<evidence type="ECO:0000256" key="4">
    <source>
        <dbReference type="PROSITE-ProRule" id="PRU00175"/>
    </source>
</evidence>
<gene>
    <name evidence="6" type="ORF">OSIN01602_LOCUS6522</name>
    <name evidence="7" type="ORF">OSIN01602_LOCUS6523</name>
</gene>
<dbReference type="EMBL" id="HBGO01011643">
    <property type="protein sequence ID" value="CAD9332242.1"/>
    <property type="molecule type" value="Transcribed_RNA"/>
</dbReference>
<evidence type="ECO:0000313" key="6">
    <source>
        <dbReference type="EMBL" id="CAD9332242.1"/>
    </source>
</evidence>
<accession>A0A6U1U8Q6</accession>
<dbReference type="SUPFAM" id="SSF57850">
    <property type="entry name" value="RING/U-box"/>
    <property type="match status" value="1"/>
</dbReference>
<dbReference type="Gene3D" id="3.30.40.10">
    <property type="entry name" value="Zinc/RING finger domain, C3HC4 (zinc finger)"/>
    <property type="match status" value="1"/>
</dbReference>
<dbReference type="PROSITE" id="PS50089">
    <property type="entry name" value="ZF_RING_2"/>
    <property type="match status" value="1"/>
</dbReference>
<dbReference type="GO" id="GO:0008270">
    <property type="term" value="F:zinc ion binding"/>
    <property type="evidence" value="ECO:0007669"/>
    <property type="project" value="UniProtKB-KW"/>
</dbReference>
<dbReference type="PANTHER" id="PTHR12183:SF32">
    <property type="entry name" value="MITOCHONDRIAL E3 UBIQUITIN PROTEIN LIGASE 1"/>
    <property type="match status" value="1"/>
</dbReference>
<dbReference type="PANTHER" id="PTHR12183">
    <property type="entry name" value="MITOCHONDRIAL UBIQUITIN LIGASE ACTIVATOR OF NFKB 1"/>
    <property type="match status" value="1"/>
</dbReference>
<evidence type="ECO:0000256" key="2">
    <source>
        <dbReference type="ARBA" id="ARBA00022771"/>
    </source>
</evidence>
<dbReference type="InterPro" id="IPR051652">
    <property type="entry name" value="MDM2_MDM4_MUL1"/>
</dbReference>
<keyword evidence="1" id="KW-0479">Metal-binding</keyword>
<dbReference type="AlphaFoldDB" id="A0A6U1U8Q6"/>
<evidence type="ECO:0000256" key="1">
    <source>
        <dbReference type="ARBA" id="ARBA00022723"/>
    </source>
</evidence>
<sequence length="108" mass="11623">MALLETTSENSKTSGNSLSSFLATPIFRASGGGALLDESRMTCLVCLTEQRNSTIVHGGTGHIACCLTCARLLKSRGFSCPVCRLEIDTVIQHFWGDGRESSSAYVYQ</sequence>